<protein>
    <submittedName>
        <fullName evidence="1">Uncharacterized protein</fullName>
    </submittedName>
</protein>
<evidence type="ECO:0000313" key="2">
    <source>
        <dbReference type="Proteomes" id="UP000670776"/>
    </source>
</evidence>
<organism evidence="1 2">
    <name type="scientific">Mariniflexile gromovii</name>
    <dbReference type="NCBI Taxonomy" id="362523"/>
    <lineage>
        <taxon>Bacteria</taxon>
        <taxon>Pseudomonadati</taxon>
        <taxon>Bacteroidota</taxon>
        <taxon>Flavobacteriia</taxon>
        <taxon>Flavobacteriales</taxon>
        <taxon>Flavobacteriaceae</taxon>
        <taxon>Mariniflexile</taxon>
    </lineage>
</organism>
<keyword evidence="2" id="KW-1185">Reference proteome</keyword>
<evidence type="ECO:0000313" key="1">
    <source>
        <dbReference type="EMBL" id="MBP0904943.1"/>
    </source>
</evidence>
<dbReference type="RefSeq" id="WP_209655835.1">
    <property type="nucleotide sequence ID" value="NZ_JAGJCB010000015.1"/>
</dbReference>
<dbReference type="EMBL" id="JAGJCB010000015">
    <property type="protein sequence ID" value="MBP0904943.1"/>
    <property type="molecule type" value="Genomic_DNA"/>
</dbReference>
<accession>A0ABS4BWH3</accession>
<comment type="caution">
    <text evidence="1">The sequence shown here is derived from an EMBL/GenBank/DDBJ whole genome shotgun (WGS) entry which is preliminary data.</text>
</comment>
<dbReference type="Proteomes" id="UP000670776">
    <property type="component" value="Unassembled WGS sequence"/>
</dbReference>
<proteinExistence type="predicted"/>
<sequence length="55" mass="6349">MEINGKRIEKLGFKAFKKGFYNEWKSLTDAFKKENDISLNEASEKAFNELSTKSS</sequence>
<gene>
    <name evidence="1" type="ORF">J8H85_13975</name>
</gene>
<reference evidence="1 2" key="1">
    <citation type="submission" date="2021-04" db="EMBL/GenBank/DDBJ databases">
        <title>Mariniflexile gromovii gen. nov., sp. nov., a gliding bacterium isolated from the sea urchin Strongylocentrotus intermedius.</title>
        <authorList>
            <person name="Ko S."/>
            <person name="Le V."/>
            <person name="Ahn C.-Y."/>
            <person name="Oh H.-M."/>
        </authorList>
    </citation>
    <scope>NUCLEOTIDE SEQUENCE [LARGE SCALE GENOMIC DNA]</scope>
    <source>
        <strain evidence="1 2">KCTC 12570</strain>
    </source>
</reference>
<name>A0ABS4BWH3_9FLAO</name>